<evidence type="ECO:0000313" key="2">
    <source>
        <dbReference type="EMBL" id="MBC8361750.1"/>
    </source>
</evidence>
<name>A0A8J6NSQ1_9BACT</name>
<evidence type="ECO:0000259" key="1">
    <source>
        <dbReference type="Pfam" id="PF00578"/>
    </source>
</evidence>
<gene>
    <name evidence="2" type="ORF">H8E23_10160</name>
</gene>
<dbReference type="EMBL" id="JACNJH010000148">
    <property type="protein sequence ID" value="MBC8361750.1"/>
    <property type="molecule type" value="Genomic_DNA"/>
</dbReference>
<reference evidence="2 3" key="1">
    <citation type="submission" date="2020-08" db="EMBL/GenBank/DDBJ databases">
        <title>Bridging the membrane lipid divide: bacteria of the FCB group superphylum have the potential to synthesize archaeal ether lipids.</title>
        <authorList>
            <person name="Villanueva L."/>
            <person name="Von Meijenfeldt F.A.B."/>
            <person name="Westbye A.B."/>
            <person name="Yadav S."/>
            <person name="Hopmans E.C."/>
            <person name="Dutilh B.E."/>
            <person name="Sinninghe Damste J.S."/>
        </authorList>
    </citation>
    <scope>NUCLEOTIDE SEQUENCE [LARGE SCALE GENOMIC DNA]</scope>
    <source>
        <strain evidence="2">NIOZ-UU30</strain>
    </source>
</reference>
<dbReference type="SUPFAM" id="SSF52833">
    <property type="entry name" value="Thioredoxin-like"/>
    <property type="match status" value="1"/>
</dbReference>
<feature type="domain" description="Alkyl hydroperoxide reductase subunit C/ Thiol specific antioxidant" evidence="1">
    <location>
        <begin position="40"/>
        <end position="73"/>
    </location>
</feature>
<dbReference type="Proteomes" id="UP000603434">
    <property type="component" value="Unassembled WGS sequence"/>
</dbReference>
<dbReference type="AlphaFoldDB" id="A0A8J6NSQ1"/>
<dbReference type="GO" id="GO:0016491">
    <property type="term" value="F:oxidoreductase activity"/>
    <property type="evidence" value="ECO:0007669"/>
    <property type="project" value="InterPro"/>
</dbReference>
<dbReference type="InterPro" id="IPR000866">
    <property type="entry name" value="AhpC/TSA"/>
</dbReference>
<organism evidence="2 3">
    <name type="scientific">Candidatus Desulfatibia profunda</name>
    <dbReference type="NCBI Taxonomy" id="2841695"/>
    <lineage>
        <taxon>Bacteria</taxon>
        <taxon>Pseudomonadati</taxon>
        <taxon>Thermodesulfobacteriota</taxon>
        <taxon>Desulfobacteria</taxon>
        <taxon>Desulfobacterales</taxon>
        <taxon>Desulfobacterales incertae sedis</taxon>
        <taxon>Candidatus Desulfatibia</taxon>
    </lineage>
</organism>
<dbReference type="InterPro" id="IPR036249">
    <property type="entry name" value="Thioredoxin-like_sf"/>
</dbReference>
<dbReference type="GO" id="GO:0016209">
    <property type="term" value="F:antioxidant activity"/>
    <property type="evidence" value="ECO:0007669"/>
    <property type="project" value="InterPro"/>
</dbReference>
<protein>
    <submittedName>
        <fullName evidence="2">Redoxin domain-containing protein</fullName>
    </submittedName>
</protein>
<evidence type="ECO:0000313" key="3">
    <source>
        <dbReference type="Proteomes" id="UP000603434"/>
    </source>
</evidence>
<dbReference type="Pfam" id="PF00578">
    <property type="entry name" value="AhpC-TSA"/>
    <property type="match status" value="1"/>
</dbReference>
<accession>A0A8J6NSQ1</accession>
<proteinExistence type="predicted"/>
<comment type="caution">
    <text evidence="2">The sequence shown here is derived from an EMBL/GenBank/DDBJ whole genome shotgun (WGS) entry which is preliminary data.</text>
</comment>
<sequence>MKRVFLLSFGIWFALGLGGTVNATEDLMSAAGILKARIQMSAPDFTLEDVSGNRVSSRDCQGKIVLLSFWATW</sequence>
<dbReference type="Gene3D" id="3.40.30.10">
    <property type="entry name" value="Glutaredoxin"/>
    <property type="match status" value="1"/>
</dbReference>